<name>A0A167CWI6_9ASCO</name>
<feature type="transmembrane region" description="Helical" evidence="1">
    <location>
        <begin position="89"/>
        <end position="112"/>
    </location>
</feature>
<accession>A0A167CWI6</accession>
<keyword evidence="1" id="KW-0812">Transmembrane</keyword>
<dbReference type="KEGG" id="slb:AWJ20_425"/>
<organism evidence="3 4">
    <name type="scientific">Sugiyamaella lignohabitans</name>
    <dbReference type="NCBI Taxonomy" id="796027"/>
    <lineage>
        <taxon>Eukaryota</taxon>
        <taxon>Fungi</taxon>
        <taxon>Dikarya</taxon>
        <taxon>Ascomycota</taxon>
        <taxon>Saccharomycotina</taxon>
        <taxon>Dipodascomycetes</taxon>
        <taxon>Dipodascales</taxon>
        <taxon>Trichomonascaceae</taxon>
        <taxon>Sugiyamaella</taxon>
    </lineage>
</organism>
<feature type="domain" description="DUF7702" evidence="2">
    <location>
        <begin position="23"/>
        <end position="114"/>
    </location>
</feature>
<proteinExistence type="predicted"/>
<evidence type="ECO:0000313" key="3">
    <source>
        <dbReference type="EMBL" id="ANB12186.1"/>
    </source>
</evidence>
<dbReference type="RefSeq" id="XP_018734663.1">
    <property type="nucleotide sequence ID" value="XM_018881314.1"/>
</dbReference>
<feature type="transmembrane region" description="Helical" evidence="1">
    <location>
        <begin position="25"/>
        <end position="45"/>
    </location>
</feature>
<protein>
    <recommendedName>
        <fullName evidence="2">DUF7702 domain-containing protein</fullName>
    </recommendedName>
</protein>
<dbReference type="AlphaFoldDB" id="A0A167CWI6"/>
<dbReference type="PANTHER" id="PTHR42109">
    <property type="entry name" value="UNPLACED GENOMIC SCAFFOLD UM_SCAF_CONTIG_1.265, WHOLE GENOME SHOTGUN SEQUENCE"/>
    <property type="match status" value="1"/>
</dbReference>
<evidence type="ECO:0000256" key="1">
    <source>
        <dbReference type="SAM" id="Phobius"/>
    </source>
</evidence>
<dbReference type="PANTHER" id="PTHR42109:SF2">
    <property type="entry name" value="INTEGRAL MEMBRANE PROTEIN"/>
    <property type="match status" value="1"/>
</dbReference>
<gene>
    <name evidence="3" type="ORF">AWJ20_425</name>
</gene>
<dbReference type="Proteomes" id="UP000189580">
    <property type="component" value="Chromosome a"/>
</dbReference>
<sequence length="115" mass="12091">MSSLSSSPVASTTTGSIYSIPNNCIYLVEIIFYAIFLSYTTFLLFRKGRKNAHGWVSLTIFSVMKIAGSAMLLSVAATEHKGDVPSTGLITAGLILSSIALGPLENAGLAFISQG</sequence>
<feature type="transmembrane region" description="Helical" evidence="1">
    <location>
        <begin position="52"/>
        <end position="77"/>
    </location>
</feature>
<dbReference type="EMBL" id="CP014501">
    <property type="protein sequence ID" value="ANB12186.1"/>
    <property type="molecule type" value="Genomic_DNA"/>
</dbReference>
<dbReference type="GeneID" id="30036361"/>
<dbReference type="InterPro" id="IPR056119">
    <property type="entry name" value="DUF7702"/>
</dbReference>
<keyword evidence="1" id="KW-0472">Membrane</keyword>
<keyword evidence="4" id="KW-1185">Reference proteome</keyword>
<dbReference type="OrthoDB" id="2560628at2759"/>
<evidence type="ECO:0000259" key="2">
    <source>
        <dbReference type="Pfam" id="PF24800"/>
    </source>
</evidence>
<keyword evidence="1" id="KW-1133">Transmembrane helix</keyword>
<reference evidence="3 4" key="1">
    <citation type="submission" date="2016-02" db="EMBL/GenBank/DDBJ databases">
        <title>Complete genome sequence and transcriptome regulation of the pentose utilising yeast Sugiyamaella lignohabitans.</title>
        <authorList>
            <person name="Bellasio M."/>
            <person name="Peymann A."/>
            <person name="Valli M."/>
            <person name="Sipitzky M."/>
            <person name="Graf A."/>
            <person name="Sauer M."/>
            <person name="Marx H."/>
            <person name="Mattanovich D."/>
        </authorList>
    </citation>
    <scope>NUCLEOTIDE SEQUENCE [LARGE SCALE GENOMIC DNA]</scope>
    <source>
        <strain evidence="3 4">CBS 10342</strain>
    </source>
</reference>
<evidence type="ECO:0000313" key="4">
    <source>
        <dbReference type="Proteomes" id="UP000189580"/>
    </source>
</evidence>
<dbReference type="Pfam" id="PF24800">
    <property type="entry name" value="DUF7702"/>
    <property type="match status" value="1"/>
</dbReference>